<evidence type="ECO:0000313" key="2">
    <source>
        <dbReference type="Proteomes" id="UP000295568"/>
    </source>
</evidence>
<organism evidence="1 2">
    <name type="scientific">Gordonia phage BrutonGaster</name>
    <dbReference type="NCBI Taxonomy" id="2530116"/>
    <lineage>
        <taxon>Viruses</taxon>
        <taxon>Duplodnaviria</taxon>
        <taxon>Heunggongvirae</taxon>
        <taxon>Uroviricota</taxon>
        <taxon>Caudoviricetes</taxon>
        <taxon>Oneupvirus</taxon>
        <taxon>Oneupvirus brutongaster</taxon>
    </lineage>
</organism>
<name>A0A482JLW4_9CAUD</name>
<reference evidence="1 2" key="1">
    <citation type="submission" date="2019-02" db="EMBL/GenBank/DDBJ databases">
        <authorList>
            <person name="Rowley M."/>
            <person name="Stucki C."/>
            <person name="Ghiringhelli B."/>
            <person name="Naegele L."/>
            <person name="Emmons C.B."/>
            <person name="Slowan-Pomeroy T."/>
            <person name="Briggs L.A."/>
            <person name="Garlena R.A."/>
            <person name="Russell D.A."/>
            <person name="Pope W.H."/>
            <person name="Molloy S.D."/>
            <person name="Jacobs-Sera D."/>
            <person name="Hatfull G.F."/>
        </authorList>
    </citation>
    <scope>NUCLEOTIDE SEQUENCE [LARGE SCALE GENOMIC DNA]</scope>
</reference>
<gene>
    <name evidence="1" type="primary">163</name>
    <name evidence="1" type="ORF">SEA_BRUTONGASTER_163</name>
</gene>
<proteinExistence type="predicted"/>
<dbReference type="KEGG" id="vg:55012118"/>
<dbReference type="RefSeq" id="YP_009820677.1">
    <property type="nucleotide sequence ID" value="NC_048169.1"/>
</dbReference>
<sequence>MSEYIEPTTGRELDSYDLHEMFDEFVDEIQPAVEILGIHYNASLVLKEVSTIDYQIQYNDWLDARISDGNIVPANEYERDEVDA</sequence>
<dbReference type="GeneID" id="55012118"/>
<dbReference type="EMBL" id="MK524501">
    <property type="protein sequence ID" value="QBP33377.1"/>
    <property type="molecule type" value="Genomic_DNA"/>
</dbReference>
<accession>A0A482JLW4</accession>
<evidence type="ECO:0000313" key="1">
    <source>
        <dbReference type="EMBL" id="QBP33377.1"/>
    </source>
</evidence>
<protein>
    <submittedName>
        <fullName evidence="1">Uncharacterized protein</fullName>
    </submittedName>
</protein>
<keyword evidence="2" id="KW-1185">Reference proteome</keyword>
<dbReference type="Proteomes" id="UP000295568">
    <property type="component" value="Segment"/>
</dbReference>